<name>A0A653CA30_CALMS</name>
<accession>A0A653CA30</accession>
<dbReference type="EMBL" id="CAACVG010007266">
    <property type="protein sequence ID" value="VEN44566.1"/>
    <property type="molecule type" value="Genomic_DNA"/>
</dbReference>
<protein>
    <submittedName>
        <fullName evidence="1">Uncharacterized protein</fullName>
    </submittedName>
</protein>
<organism evidence="1 2">
    <name type="scientific">Callosobruchus maculatus</name>
    <name type="common">Southern cowpea weevil</name>
    <name type="synonym">Pulse bruchid</name>
    <dbReference type="NCBI Taxonomy" id="64391"/>
    <lineage>
        <taxon>Eukaryota</taxon>
        <taxon>Metazoa</taxon>
        <taxon>Ecdysozoa</taxon>
        <taxon>Arthropoda</taxon>
        <taxon>Hexapoda</taxon>
        <taxon>Insecta</taxon>
        <taxon>Pterygota</taxon>
        <taxon>Neoptera</taxon>
        <taxon>Endopterygota</taxon>
        <taxon>Coleoptera</taxon>
        <taxon>Polyphaga</taxon>
        <taxon>Cucujiformia</taxon>
        <taxon>Chrysomeloidea</taxon>
        <taxon>Chrysomelidae</taxon>
        <taxon>Bruchinae</taxon>
        <taxon>Bruchini</taxon>
        <taxon>Callosobruchus</taxon>
    </lineage>
</organism>
<keyword evidence="2" id="KW-1185">Reference proteome</keyword>
<proteinExistence type="predicted"/>
<evidence type="ECO:0000313" key="2">
    <source>
        <dbReference type="Proteomes" id="UP000410492"/>
    </source>
</evidence>
<evidence type="ECO:0000313" key="1">
    <source>
        <dbReference type="EMBL" id="VEN44566.1"/>
    </source>
</evidence>
<dbReference type="AlphaFoldDB" id="A0A653CA30"/>
<reference evidence="1 2" key="1">
    <citation type="submission" date="2019-01" db="EMBL/GenBank/DDBJ databases">
        <authorList>
            <person name="Sayadi A."/>
        </authorList>
    </citation>
    <scope>NUCLEOTIDE SEQUENCE [LARGE SCALE GENOMIC DNA]</scope>
</reference>
<feature type="non-terminal residue" evidence="1">
    <location>
        <position position="1"/>
    </location>
</feature>
<dbReference type="Proteomes" id="UP000410492">
    <property type="component" value="Unassembled WGS sequence"/>
</dbReference>
<sequence length="232" mass="27248">DAVNTCFILETFRQDIWDQVIFEVLRMYHNVIMSCSKRRMSCHFIRKFISPDSNVAGSPDIDDVSSFLHYRAVKIQNHLYHGVHTIRNYFRKEAHPHTLIDLFLLPTEEKKCKQPKSDFLFGVYSEDYHDKTTEEKQIRKRGFRRGGRTENVHKARDKIEKLPTNLIILNMASNNDYCCVPVCHSVILEPRNFHKLLVLGLVGKALSRINIWLILYLTCLVSKQQFLDVMYS</sequence>
<gene>
    <name evidence="1" type="ORF">CALMAC_LOCUS7310</name>
</gene>